<feature type="domain" description="DUF6536" evidence="2">
    <location>
        <begin position="110"/>
        <end position="257"/>
    </location>
</feature>
<feature type="transmembrane region" description="Helical" evidence="1">
    <location>
        <begin position="608"/>
        <end position="628"/>
    </location>
</feature>
<evidence type="ECO:0000313" key="3">
    <source>
        <dbReference type="EMBL" id="KAK3207259.1"/>
    </source>
</evidence>
<organism evidence="3 4">
    <name type="scientific">Pseudopithomyces chartarum</name>
    <dbReference type="NCBI Taxonomy" id="1892770"/>
    <lineage>
        <taxon>Eukaryota</taxon>
        <taxon>Fungi</taxon>
        <taxon>Dikarya</taxon>
        <taxon>Ascomycota</taxon>
        <taxon>Pezizomycotina</taxon>
        <taxon>Dothideomycetes</taxon>
        <taxon>Pleosporomycetidae</taxon>
        <taxon>Pleosporales</taxon>
        <taxon>Massarineae</taxon>
        <taxon>Didymosphaeriaceae</taxon>
        <taxon>Pseudopithomyces</taxon>
    </lineage>
</organism>
<dbReference type="InterPro" id="IPR046623">
    <property type="entry name" value="DUF6536"/>
</dbReference>
<feature type="transmembrane region" description="Helical" evidence="1">
    <location>
        <begin position="163"/>
        <end position="183"/>
    </location>
</feature>
<keyword evidence="4" id="KW-1185">Reference proteome</keyword>
<dbReference type="PANTHER" id="PTHR35395">
    <property type="entry name" value="DUF6536 DOMAIN-CONTAINING PROTEIN"/>
    <property type="match status" value="1"/>
</dbReference>
<gene>
    <name evidence="3" type="ORF">GRF29_103g311697</name>
</gene>
<keyword evidence="1" id="KW-1133">Transmembrane helix</keyword>
<evidence type="ECO:0000256" key="1">
    <source>
        <dbReference type="SAM" id="Phobius"/>
    </source>
</evidence>
<feature type="transmembrane region" description="Helical" evidence="1">
    <location>
        <begin position="110"/>
        <end position="134"/>
    </location>
</feature>
<dbReference type="AlphaFoldDB" id="A0AAN6RGC9"/>
<protein>
    <recommendedName>
        <fullName evidence="2">DUF6536 domain-containing protein</fullName>
    </recommendedName>
</protein>
<feature type="transmembrane region" description="Helical" evidence="1">
    <location>
        <begin position="222"/>
        <end position="239"/>
    </location>
</feature>
<proteinExistence type="predicted"/>
<keyword evidence="1" id="KW-0812">Transmembrane</keyword>
<comment type="caution">
    <text evidence="3">The sequence shown here is derived from an EMBL/GenBank/DDBJ whole genome shotgun (WGS) entry which is preliminary data.</text>
</comment>
<feature type="transmembrane region" description="Helical" evidence="1">
    <location>
        <begin position="389"/>
        <end position="411"/>
    </location>
</feature>
<dbReference type="Pfam" id="PF20163">
    <property type="entry name" value="DUF6536"/>
    <property type="match status" value="1"/>
</dbReference>
<dbReference type="PANTHER" id="PTHR35395:SF1">
    <property type="entry name" value="DUF6536 DOMAIN-CONTAINING PROTEIN"/>
    <property type="match status" value="1"/>
</dbReference>
<feature type="transmembrane region" description="Helical" evidence="1">
    <location>
        <begin position="648"/>
        <end position="671"/>
    </location>
</feature>
<feature type="transmembrane region" description="Helical" evidence="1">
    <location>
        <begin position="494"/>
        <end position="516"/>
    </location>
</feature>
<reference evidence="3 4" key="1">
    <citation type="submission" date="2021-02" db="EMBL/GenBank/DDBJ databases">
        <title>Genome assembly of Pseudopithomyces chartarum.</title>
        <authorList>
            <person name="Jauregui R."/>
            <person name="Singh J."/>
            <person name="Voisey C."/>
        </authorList>
    </citation>
    <scope>NUCLEOTIDE SEQUENCE [LARGE SCALE GENOMIC DNA]</scope>
    <source>
        <strain evidence="3 4">AGR01</strain>
    </source>
</reference>
<accession>A0AAN6RGC9</accession>
<evidence type="ECO:0000259" key="2">
    <source>
        <dbReference type="Pfam" id="PF20163"/>
    </source>
</evidence>
<dbReference type="EMBL" id="WVTA01000009">
    <property type="protein sequence ID" value="KAK3207259.1"/>
    <property type="molecule type" value="Genomic_DNA"/>
</dbReference>
<dbReference type="Proteomes" id="UP001280581">
    <property type="component" value="Unassembled WGS sequence"/>
</dbReference>
<sequence>MVSQSEQADYIPLFPLPRQLSDIATSAASALQLRAASISTVAENEMRSVPLSRQSSRDSLVSVSSSRNPAQMDGPVQQFLLSTKLYFASFFQSFESTVQKRLKRSRFYGWRMGVLFGSCMSAFVLCCNVVVVVIGSQVYSGYDNGIADVKFGGAPSISRWSTFFHLLINAGSTALLAASNYTMQVLCSPTRQDIDNAHSCGMWVDVGLLSFRNIRAIPRKRAISALILAFSSVPLHLFYNAAVFQIATYNEYNVTVFDFRSHTYEPLVRMSNETSADHTFQKLSNFQWSQVYNAKFVSDHGDLFLAIDRLAFNTSSLPFIPSNISLFLPIDIEKGTQAIISNLTVESADWIKYDYSASTKAGWGDPVSMHVKQAFAKIISPQSRIQISLYFMVTVIAFNLLKLAIMLWVLFTDKHDYIVTQGDALVTFLKRPDLATRGKCTYGKEEMLYHLGHVPYYPKREEKTIGDRWSNRLAGTWLPQNRPYFDSVTHDRQIFFALLFCGMLSAIVLAPVIGLASSNDTNKGWGTSSNAVVPIGGGILTNAWLVNLPQLLLSLCYLALNTICTSMASLQEWNNLARTRKGLRVTRPEGSQRSTYFLQLPYKWATPLLLTSGFLHWLLSQSFFLVRIDVVDRDGRIVERSSQSACGFSPLSLVVFFAVAFCLVCAIGVIASRPLEQKVPFAASCSLVISAACHLSAREAEETDTHLKEVMWGVVEEQTEQAYAHCSVTALPIVKRKLVEGKVYR</sequence>
<name>A0AAN6RGC9_9PLEO</name>
<keyword evidence="1" id="KW-0472">Membrane</keyword>
<evidence type="ECO:0000313" key="4">
    <source>
        <dbReference type="Proteomes" id="UP001280581"/>
    </source>
</evidence>